<dbReference type="InterPro" id="IPR011009">
    <property type="entry name" value="Kinase-like_dom_sf"/>
</dbReference>
<dbReference type="GO" id="GO:0005737">
    <property type="term" value="C:cytoplasm"/>
    <property type="evidence" value="ECO:0007669"/>
    <property type="project" value="TreeGrafter"/>
</dbReference>
<evidence type="ECO:0000256" key="1">
    <source>
        <dbReference type="SAM" id="MobiDB-lite"/>
    </source>
</evidence>
<feature type="region of interest" description="Disordered" evidence="1">
    <location>
        <begin position="269"/>
        <end position="349"/>
    </location>
</feature>
<dbReference type="EMBL" id="MN740012">
    <property type="protein sequence ID" value="QHT83822.1"/>
    <property type="molecule type" value="Genomic_DNA"/>
</dbReference>
<evidence type="ECO:0008006" key="3">
    <source>
        <dbReference type="Google" id="ProtNLM"/>
    </source>
</evidence>
<dbReference type="PANTHER" id="PTHR24419:SF18">
    <property type="entry name" value="SERINE_THREONINE-PROTEIN KINASE HASPIN"/>
    <property type="match status" value="1"/>
</dbReference>
<dbReference type="GO" id="GO:0072354">
    <property type="term" value="F:histone H3T3 kinase activity"/>
    <property type="evidence" value="ECO:0007669"/>
    <property type="project" value="TreeGrafter"/>
</dbReference>
<reference evidence="2" key="1">
    <citation type="journal article" date="2020" name="Nature">
        <title>Giant virus diversity and host interactions through global metagenomics.</title>
        <authorList>
            <person name="Schulz F."/>
            <person name="Roux S."/>
            <person name="Paez-Espino D."/>
            <person name="Jungbluth S."/>
            <person name="Walsh D.A."/>
            <person name="Denef V.J."/>
            <person name="McMahon K.D."/>
            <person name="Konstantinidis K.T."/>
            <person name="Eloe-Fadrosh E.A."/>
            <person name="Kyrpides N.C."/>
            <person name="Woyke T."/>
        </authorList>
    </citation>
    <scope>NUCLEOTIDE SEQUENCE</scope>
    <source>
        <strain evidence="2">GVMAG-M-3300023184-168</strain>
    </source>
</reference>
<dbReference type="GO" id="GO:0035556">
    <property type="term" value="P:intracellular signal transduction"/>
    <property type="evidence" value="ECO:0007669"/>
    <property type="project" value="TreeGrafter"/>
</dbReference>
<dbReference type="SUPFAM" id="SSF56112">
    <property type="entry name" value="Protein kinase-like (PK-like)"/>
    <property type="match status" value="1"/>
</dbReference>
<organism evidence="2">
    <name type="scientific">viral metagenome</name>
    <dbReference type="NCBI Taxonomy" id="1070528"/>
    <lineage>
        <taxon>unclassified sequences</taxon>
        <taxon>metagenomes</taxon>
        <taxon>organismal metagenomes</taxon>
    </lineage>
</organism>
<evidence type="ECO:0000313" key="2">
    <source>
        <dbReference type="EMBL" id="QHT83822.1"/>
    </source>
</evidence>
<feature type="compositionally biased region" description="Acidic residues" evidence="1">
    <location>
        <begin position="285"/>
        <end position="318"/>
    </location>
</feature>
<feature type="compositionally biased region" description="Polar residues" evidence="1">
    <location>
        <begin position="275"/>
        <end position="284"/>
    </location>
</feature>
<accession>A0A6C0HTG5</accession>
<name>A0A6C0HTG5_9ZZZZ</name>
<dbReference type="AlphaFoldDB" id="A0A6C0HTG5"/>
<dbReference type="PANTHER" id="PTHR24419">
    <property type="entry name" value="INTERLEUKIN-1 RECEPTOR-ASSOCIATED KINASE"/>
    <property type="match status" value="1"/>
</dbReference>
<feature type="compositionally biased region" description="Acidic residues" evidence="1">
    <location>
        <begin position="326"/>
        <end position="349"/>
    </location>
</feature>
<dbReference type="Gene3D" id="1.10.510.10">
    <property type="entry name" value="Transferase(Phosphotransferase) domain 1"/>
    <property type="match status" value="1"/>
</dbReference>
<sequence length="603" mass="71059">MSSTKKSESDSPKFSINYVKIKPVNWKTLEETYIQTSEDIEYQYNPFFINKIQNYNPIYSQYFVLNENNYNTISLNHKRHFQNTTTVFDTETKKNIHTDIFIKYSPLLDPYRFMTGKYKNNTESINLPSPIEKNTENHIPKLSDYNNASYVDNFFSFISSKLLEEHGFIHGLDYYGSFLGIQNRFKVNIADDLEFIKSSDYFLQNINKHFILSKDICDNFTNLGSRSNKLKIKIKDEDESTKHNITAISLEEIEIINDDSSIREESTVVYEKKGNNLSNPSTSSSEDDDDDDDDDDDEEDEENDEDQDDELVENEQNDEDKGEHDENNDEEEEEWETEEDDDDDDEEEEEFQYAYIKNFPIQLICLEKCDGTMDDLFVKKEVDQTLSASALFQIIMILITYQKTFHFTHNDLHTNNIMFSNTDKKFIYYQYKKQIYKVPTHGKIFKIIDFGRSIYKFKGQLLCSDSFALGGDASTQYNTEPFLNENKPRLDPNYSFDLCRLGCSIYDFIIDDDEPDSIAQFDELQKTIYRWCTNDDGKNILYKRNGEERYPNFKLYKMIAKTAHKHTPQEQLNFPYFKQFLMKDKKISVDVDVNIDILPCYVH</sequence>
<dbReference type="GO" id="GO:0000278">
    <property type="term" value="P:mitotic cell cycle"/>
    <property type="evidence" value="ECO:0007669"/>
    <property type="project" value="TreeGrafter"/>
</dbReference>
<dbReference type="GO" id="GO:0005634">
    <property type="term" value="C:nucleus"/>
    <property type="evidence" value="ECO:0007669"/>
    <property type="project" value="TreeGrafter"/>
</dbReference>
<proteinExistence type="predicted"/>
<protein>
    <recommendedName>
        <fullName evidence="3">Protein kinase domain-containing protein</fullName>
    </recommendedName>
</protein>